<accession>A0ABU9AR61</accession>
<dbReference type="EMBL" id="JBBUKT010000002">
    <property type="protein sequence ID" value="MEK7950028.1"/>
    <property type="molecule type" value="Genomic_DNA"/>
</dbReference>
<dbReference type="Pfam" id="PF03703">
    <property type="entry name" value="bPH_2"/>
    <property type="match status" value="1"/>
</dbReference>
<dbReference type="Proteomes" id="UP001371305">
    <property type="component" value="Unassembled WGS sequence"/>
</dbReference>
<dbReference type="PANTHER" id="PTHR34473">
    <property type="entry name" value="UPF0699 TRANSMEMBRANE PROTEIN YDBS"/>
    <property type="match status" value="1"/>
</dbReference>
<feature type="transmembrane region" description="Helical" evidence="1">
    <location>
        <begin position="67"/>
        <end position="86"/>
    </location>
</feature>
<gene>
    <name evidence="3" type="ORF">WKV53_05960</name>
</gene>
<evidence type="ECO:0000313" key="4">
    <source>
        <dbReference type="Proteomes" id="UP001371305"/>
    </source>
</evidence>
<keyword evidence="1" id="KW-1133">Transmembrane helix</keyword>
<keyword evidence="4" id="KW-1185">Reference proteome</keyword>
<keyword evidence="1" id="KW-0472">Membrane</keyword>
<sequence length="264" mass="29015">MSYAGRARRSNGKEGAMYSFFRELCEKWLRIPAEPEAPPGDESSARVFRAAPKYLKYLRVMWGIRNGLAMIGALTPLTVISIALAVNHEGSASAVIAGVEVVVLGLLICQALFSLALVQLDYEKRWYLVTDRSLRIREGVATVREITFTFANIQNLSVTQGPIQRWLGIADLKVETAGGGSVVGQQQQPGLNLHTAYFRGIHNAEEVKQLISERMRVHRDAGLGDHEDRHVVPSVHEGSSTVQEVLEAMLTEAVGLRRAAEGNP</sequence>
<proteinExistence type="predicted"/>
<evidence type="ECO:0000313" key="3">
    <source>
        <dbReference type="EMBL" id="MEK7950028.1"/>
    </source>
</evidence>
<reference evidence="3 4" key="1">
    <citation type="submission" date="2024-04" db="EMBL/GenBank/DDBJ databases">
        <title>Luteolibacter sp. isolated from soil.</title>
        <authorList>
            <person name="An J."/>
        </authorList>
    </citation>
    <scope>NUCLEOTIDE SEQUENCE [LARGE SCALE GENOMIC DNA]</scope>
    <source>
        <strain evidence="3 4">Y139</strain>
    </source>
</reference>
<evidence type="ECO:0000259" key="2">
    <source>
        <dbReference type="Pfam" id="PF03703"/>
    </source>
</evidence>
<keyword evidence="1" id="KW-0812">Transmembrane</keyword>
<dbReference type="InterPro" id="IPR005182">
    <property type="entry name" value="YdbS-like_PH"/>
</dbReference>
<feature type="transmembrane region" description="Helical" evidence="1">
    <location>
        <begin position="92"/>
        <end position="118"/>
    </location>
</feature>
<feature type="domain" description="YdbS-like PH" evidence="2">
    <location>
        <begin position="124"/>
        <end position="211"/>
    </location>
</feature>
<dbReference type="RefSeq" id="WP_341403442.1">
    <property type="nucleotide sequence ID" value="NZ_JBBUKT010000002.1"/>
</dbReference>
<comment type="caution">
    <text evidence="3">The sequence shown here is derived from an EMBL/GenBank/DDBJ whole genome shotgun (WGS) entry which is preliminary data.</text>
</comment>
<evidence type="ECO:0000256" key="1">
    <source>
        <dbReference type="SAM" id="Phobius"/>
    </source>
</evidence>
<protein>
    <submittedName>
        <fullName evidence="3">PH domain-containing protein</fullName>
    </submittedName>
</protein>
<name>A0ABU9AR61_9BACT</name>
<organism evidence="3 4">
    <name type="scientific">Luteolibacter soli</name>
    <dbReference type="NCBI Taxonomy" id="3135280"/>
    <lineage>
        <taxon>Bacteria</taxon>
        <taxon>Pseudomonadati</taxon>
        <taxon>Verrucomicrobiota</taxon>
        <taxon>Verrucomicrobiia</taxon>
        <taxon>Verrucomicrobiales</taxon>
        <taxon>Verrucomicrobiaceae</taxon>
        <taxon>Luteolibacter</taxon>
    </lineage>
</organism>
<dbReference type="PANTHER" id="PTHR34473:SF2">
    <property type="entry name" value="UPF0699 TRANSMEMBRANE PROTEIN YDBT"/>
    <property type="match status" value="1"/>
</dbReference>